<protein>
    <recommendedName>
        <fullName evidence="6">Chitin-binding type-2 domain-containing protein</fullName>
    </recommendedName>
</protein>
<evidence type="ECO:0000256" key="4">
    <source>
        <dbReference type="ARBA" id="ARBA00023157"/>
    </source>
</evidence>
<dbReference type="PROSITE" id="PS50940">
    <property type="entry name" value="CHIT_BIND_II"/>
    <property type="match status" value="1"/>
</dbReference>
<dbReference type="PANTHER" id="PTHR23301:SF0">
    <property type="entry name" value="CHITIN-BINDING TYPE-2 DOMAIN-CONTAINING PROTEIN-RELATED"/>
    <property type="match status" value="1"/>
</dbReference>
<keyword evidence="3" id="KW-0677">Repeat</keyword>
<organism evidence="7 8">
    <name type="scientific">Anopheles christyi</name>
    <dbReference type="NCBI Taxonomy" id="43041"/>
    <lineage>
        <taxon>Eukaryota</taxon>
        <taxon>Metazoa</taxon>
        <taxon>Ecdysozoa</taxon>
        <taxon>Arthropoda</taxon>
        <taxon>Hexapoda</taxon>
        <taxon>Insecta</taxon>
        <taxon>Pterygota</taxon>
        <taxon>Neoptera</taxon>
        <taxon>Endopterygota</taxon>
        <taxon>Diptera</taxon>
        <taxon>Nematocera</taxon>
        <taxon>Culicoidea</taxon>
        <taxon>Culicidae</taxon>
        <taxon>Anophelinae</taxon>
        <taxon>Anopheles</taxon>
    </lineage>
</organism>
<dbReference type="STRING" id="43041.A0A182KCN4"/>
<dbReference type="EnsemblMetazoa" id="ACHR008521-RA">
    <property type="protein sequence ID" value="ACHR008521-PA"/>
    <property type="gene ID" value="ACHR008521"/>
</dbReference>
<feature type="domain" description="Chitin-binding type-2" evidence="6">
    <location>
        <begin position="92"/>
        <end position="155"/>
    </location>
</feature>
<evidence type="ECO:0000256" key="2">
    <source>
        <dbReference type="ARBA" id="ARBA00022729"/>
    </source>
</evidence>
<reference evidence="8" key="1">
    <citation type="submission" date="2013-03" db="EMBL/GenBank/DDBJ databases">
        <title>The Genome Sequence of Anopheles christyi ACHKN1017.</title>
        <authorList>
            <consortium name="The Broad Institute Genomics Platform"/>
            <person name="Neafsey D.E."/>
            <person name="Besansky N."/>
            <person name="Walker B."/>
            <person name="Young S.K."/>
            <person name="Zeng Q."/>
            <person name="Gargeya S."/>
            <person name="Fitzgerald M."/>
            <person name="Haas B."/>
            <person name="Abouelleil A."/>
            <person name="Allen A.W."/>
            <person name="Alvarado L."/>
            <person name="Arachchi H.M."/>
            <person name="Berlin A.M."/>
            <person name="Chapman S.B."/>
            <person name="Gainer-Dewar J."/>
            <person name="Goldberg J."/>
            <person name="Griggs A."/>
            <person name="Gujja S."/>
            <person name="Hansen M."/>
            <person name="Howarth C."/>
            <person name="Imamovic A."/>
            <person name="Ireland A."/>
            <person name="Larimer J."/>
            <person name="McCowan C."/>
            <person name="Murphy C."/>
            <person name="Pearson M."/>
            <person name="Poon T.W."/>
            <person name="Priest M."/>
            <person name="Roberts A."/>
            <person name="Saif S."/>
            <person name="Shea T."/>
            <person name="Sisk P."/>
            <person name="Sykes S."/>
            <person name="Wortman J."/>
            <person name="Nusbaum C."/>
            <person name="Birren B."/>
        </authorList>
    </citation>
    <scope>NUCLEOTIDE SEQUENCE [LARGE SCALE GENOMIC DNA]</scope>
    <source>
        <strain evidence="8">ACHKN1017</strain>
    </source>
</reference>
<accession>A0A182KCN4</accession>
<dbReference type="InterPro" id="IPR002557">
    <property type="entry name" value="Chitin-bd_dom"/>
</dbReference>
<evidence type="ECO:0000313" key="8">
    <source>
        <dbReference type="Proteomes" id="UP000075881"/>
    </source>
</evidence>
<dbReference type="GO" id="GO:0008061">
    <property type="term" value="F:chitin binding"/>
    <property type="evidence" value="ECO:0007669"/>
    <property type="project" value="UniProtKB-KW"/>
</dbReference>
<dbReference type="AlphaFoldDB" id="A0A182KCN4"/>
<dbReference type="SUPFAM" id="SSF57625">
    <property type="entry name" value="Invertebrate chitin-binding proteins"/>
    <property type="match status" value="3"/>
</dbReference>
<evidence type="ECO:0000256" key="1">
    <source>
        <dbReference type="ARBA" id="ARBA00022669"/>
    </source>
</evidence>
<keyword evidence="1" id="KW-0147">Chitin-binding</keyword>
<dbReference type="InterPro" id="IPR051940">
    <property type="entry name" value="Chitin_bind-dev_reg"/>
</dbReference>
<dbReference type="Gene3D" id="2.170.140.10">
    <property type="entry name" value="Chitin binding domain"/>
    <property type="match status" value="1"/>
</dbReference>
<dbReference type="SMART" id="SM00494">
    <property type="entry name" value="ChtBD2"/>
    <property type="match status" value="1"/>
</dbReference>
<dbReference type="Pfam" id="PF01607">
    <property type="entry name" value="CBM_14"/>
    <property type="match status" value="1"/>
</dbReference>
<dbReference type="Proteomes" id="UP000075881">
    <property type="component" value="Unassembled WGS sequence"/>
</dbReference>
<keyword evidence="4" id="KW-1015">Disulfide bond</keyword>
<proteinExistence type="predicted"/>
<dbReference type="PANTHER" id="PTHR23301">
    <property type="entry name" value="CHITIN BINDING PERITROPHIN-A"/>
    <property type="match status" value="1"/>
</dbReference>
<keyword evidence="2" id="KW-0732">Signal</keyword>
<evidence type="ECO:0000259" key="6">
    <source>
        <dbReference type="PROSITE" id="PS50940"/>
    </source>
</evidence>
<keyword evidence="8" id="KW-1185">Reference proteome</keyword>
<evidence type="ECO:0000256" key="5">
    <source>
        <dbReference type="ARBA" id="ARBA00023180"/>
    </source>
</evidence>
<evidence type="ECO:0000313" key="7">
    <source>
        <dbReference type="EnsemblMetazoa" id="ACHR008521-PA"/>
    </source>
</evidence>
<evidence type="ECO:0000256" key="3">
    <source>
        <dbReference type="ARBA" id="ARBA00022737"/>
    </source>
</evidence>
<reference evidence="7" key="2">
    <citation type="submission" date="2020-05" db="UniProtKB">
        <authorList>
            <consortium name="EnsemblMetazoa"/>
        </authorList>
    </citation>
    <scope>IDENTIFICATION</scope>
    <source>
        <strain evidence="7">ACHKN1017</strain>
    </source>
</reference>
<sequence length="186" mass="19909">MCCPGGMYFNPAIEECDVEINVDCQIEPPPCPQTTTTDIPDTTTDMPDTTTITNPAETTIDLSSTETTVVTEETTSSAAIDTTTVQEGPDLAALCAAQSSDSLLELAFPGDCGLYVVCDNKQYINTESCPAGLHFNPELSLCDSPDHAEYFICVGNMTLELLCAPGTIYDAENAWCIIDDVNNPCE</sequence>
<dbReference type="VEuPathDB" id="VectorBase:ACHR008521"/>
<keyword evidence="5" id="KW-0325">Glycoprotein</keyword>
<dbReference type="InterPro" id="IPR036508">
    <property type="entry name" value="Chitin-bd_dom_sf"/>
</dbReference>
<name>A0A182KCN4_9DIPT</name>
<dbReference type="GO" id="GO:0005576">
    <property type="term" value="C:extracellular region"/>
    <property type="evidence" value="ECO:0007669"/>
    <property type="project" value="InterPro"/>
</dbReference>